<reference evidence="7" key="1">
    <citation type="journal article" date="2019" name="Gigascience">
        <title>De novo genome assembly of the endangered Acer yangbiense, a plant species with extremely small populations endemic to Yunnan Province, China.</title>
        <authorList>
            <person name="Yang J."/>
            <person name="Wariss H.M."/>
            <person name="Tao L."/>
            <person name="Zhang R."/>
            <person name="Yun Q."/>
            <person name="Hollingsworth P."/>
            <person name="Dao Z."/>
            <person name="Luo G."/>
            <person name="Guo H."/>
            <person name="Ma Y."/>
            <person name="Sun W."/>
        </authorList>
    </citation>
    <scope>NUCLEOTIDE SEQUENCE [LARGE SCALE GENOMIC DNA]</scope>
    <source>
        <strain evidence="7">cv. Malutang</strain>
    </source>
</reference>
<evidence type="ECO:0000256" key="4">
    <source>
        <dbReference type="SAM" id="MobiDB-lite"/>
    </source>
</evidence>
<comment type="caution">
    <text evidence="6">The sequence shown here is derived from an EMBL/GenBank/DDBJ whole genome shotgun (WGS) entry which is preliminary data.</text>
</comment>
<evidence type="ECO:0000259" key="5">
    <source>
        <dbReference type="Pfam" id="PF00931"/>
    </source>
</evidence>
<dbReference type="OrthoDB" id="664960at2759"/>
<feature type="compositionally biased region" description="Basic and acidic residues" evidence="4">
    <location>
        <begin position="419"/>
        <end position="428"/>
    </location>
</feature>
<organism evidence="6 7">
    <name type="scientific">Acer yangbiense</name>
    <dbReference type="NCBI Taxonomy" id="1000413"/>
    <lineage>
        <taxon>Eukaryota</taxon>
        <taxon>Viridiplantae</taxon>
        <taxon>Streptophyta</taxon>
        <taxon>Embryophyta</taxon>
        <taxon>Tracheophyta</taxon>
        <taxon>Spermatophyta</taxon>
        <taxon>Magnoliopsida</taxon>
        <taxon>eudicotyledons</taxon>
        <taxon>Gunneridae</taxon>
        <taxon>Pentapetalae</taxon>
        <taxon>rosids</taxon>
        <taxon>malvids</taxon>
        <taxon>Sapindales</taxon>
        <taxon>Sapindaceae</taxon>
        <taxon>Hippocastanoideae</taxon>
        <taxon>Acereae</taxon>
        <taxon>Acer</taxon>
    </lineage>
</organism>
<keyword evidence="2" id="KW-0611">Plant defense</keyword>
<dbReference type="EMBL" id="VAHF01000002">
    <property type="protein sequence ID" value="TXG69197.1"/>
    <property type="molecule type" value="Genomic_DNA"/>
</dbReference>
<proteinExistence type="predicted"/>
<evidence type="ECO:0000313" key="6">
    <source>
        <dbReference type="EMBL" id="TXG69197.1"/>
    </source>
</evidence>
<dbReference type="InterPro" id="IPR050905">
    <property type="entry name" value="Plant_NBS-LRR"/>
</dbReference>
<dbReference type="SUPFAM" id="SSF52540">
    <property type="entry name" value="P-loop containing nucleoside triphosphate hydrolases"/>
    <property type="match status" value="1"/>
</dbReference>
<dbReference type="Gene3D" id="3.40.50.300">
    <property type="entry name" value="P-loop containing nucleotide triphosphate hydrolases"/>
    <property type="match status" value="1"/>
</dbReference>
<dbReference type="InterPro" id="IPR027417">
    <property type="entry name" value="P-loop_NTPase"/>
</dbReference>
<feature type="compositionally biased region" description="Acidic residues" evidence="4">
    <location>
        <begin position="392"/>
        <end position="404"/>
    </location>
</feature>
<feature type="region of interest" description="Disordered" evidence="4">
    <location>
        <begin position="392"/>
        <end position="428"/>
    </location>
</feature>
<dbReference type="Proteomes" id="UP000323000">
    <property type="component" value="Chromosome 2"/>
</dbReference>
<dbReference type="InterPro" id="IPR042197">
    <property type="entry name" value="Apaf_helical"/>
</dbReference>
<keyword evidence="1" id="KW-0547">Nucleotide-binding</keyword>
<evidence type="ECO:0000313" key="7">
    <source>
        <dbReference type="Proteomes" id="UP000323000"/>
    </source>
</evidence>
<dbReference type="Pfam" id="PF00931">
    <property type="entry name" value="NB-ARC"/>
    <property type="match status" value="1"/>
</dbReference>
<keyword evidence="7" id="KW-1185">Reference proteome</keyword>
<dbReference type="GO" id="GO:0043531">
    <property type="term" value="F:ADP binding"/>
    <property type="evidence" value="ECO:0007669"/>
    <property type="project" value="InterPro"/>
</dbReference>
<gene>
    <name evidence="6" type="ORF">EZV62_004132</name>
</gene>
<accession>A0A5C7IIK9</accession>
<dbReference type="PANTHER" id="PTHR33463:SF220">
    <property type="entry name" value="NB-ARC DOMAIN-CONTAINING PROTEIN"/>
    <property type="match status" value="1"/>
</dbReference>
<sequence length="436" mass="49316">MGNACLFSVSCDVVFSRCLDCTIRRATYICELQDNLASLNIELQNLIRLRVGVIGKINLAEQRHMKRTNQVQGWLQSCCSNNCKSSYNFGKQVAKKLQVVATSKREGKDFEDDVKVKLGFDVVIWTVVSKEFKLEKIQKDIGKKIGFSNEQWKKKTLQEKAQNILKILSQKRFVLLLDDIWERVDLKEVGVPIPGPNTTSKVMLDSNPNIVELAKRVSEECGGLPLVIKTIAQATVCNTTLEEWNYAIHVLKRSPIEYAKINQGYSIINTLLRACLLEEEANDYVKIHDVIRDMNLYIACEIEKENENFLVCANVGITKAVGARKWEGVTRISFMDNEIGNLPEALRCPSLITLIPATVGEEQIRELGSFDYGGMRERGIFYIDDDGFAYTTDDDDDDDEYEEESLPRVSVSGQGSAGDEEKRRRVERGFQIVQGC</sequence>
<name>A0A5C7IIK9_9ROSI</name>
<feature type="domain" description="NB-ARC" evidence="5">
    <location>
        <begin position="114"/>
        <end position="207"/>
    </location>
</feature>
<dbReference type="InterPro" id="IPR002182">
    <property type="entry name" value="NB-ARC"/>
</dbReference>
<evidence type="ECO:0000256" key="2">
    <source>
        <dbReference type="ARBA" id="ARBA00022821"/>
    </source>
</evidence>
<evidence type="ECO:0000256" key="3">
    <source>
        <dbReference type="ARBA" id="ARBA00022840"/>
    </source>
</evidence>
<keyword evidence="3" id="KW-0067">ATP-binding</keyword>
<protein>
    <recommendedName>
        <fullName evidence="5">NB-ARC domain-containing protein</fullName>
    </recommendedName>
</protein>
<dbReference type="PANTHER" id="PTHR33463">
    <property type="entry name" value="NB-ARC DOMAIN-CONTAINING PROTEIN-RELATED"/>
    <property type="match status" value="1"/>
</dbReference>
<evidence type="ECO:0000256" key="1">
    <source>
        <dbReference type="ARBA" id="ARBA00022741"/>
    </source>
</evidence>
<dbReference type="Gene3D" id="1.10.8.430">
    <property type="entry name" value="Helical domain of apoptotic protease-activating factors"/>
    <property type="match status" value="1"/>
</dbReference>
<dbReference type="GO" id="GO:0006952">
    <property type="term" value="P:defense response"/>
    <property type="evidence" value="ECO:0007669"/>
    <property type="project" value="UniProtKB-KW"/>
</dbReference>
<dbReference type="GO" id="GO:0005524">
    <property type="term" value="F:ATP binding"/>
    <property type="evidence" value="ECO:0007669"/>
    <property type="project" value="UniProtKB-KW"/>
</dbReference>
<dbReference type="AlphaFoldDB" id="A0A5C7IIK9"/>